<keyword evidence="2" id="KW-0812">Transmembrane</keyword>
<dbReference type="RefSeq" id="XP_033401299.1">
    <property type="nucleotide sequence ID" value="XM_033541782.1"/>
</dbReference>
<protein>
    <recommendedName>
        <fullName evidence="5">SH3 domain-containing protein</fullName>
    </recommendedName>
</protein>
<feature type="region of interest" description="Disordered" evidence="1">
    <location>
        <begin position="284"/>
        <end position="406"/>
    </location>
</feature>
<reference evidence="3" key="1">
    <citation type="journal article" date="2020" name="Stud. Mycol.">
        <title>101 Dothideomycetes genomes: a test case for predicting lifestyles and emergence of pathogens.</title>
        <authorList>
            <person name="Haridas S."/>
            <person name="Albert R."/>
            <person name="Binder M."/>
            <person name="Bloem J."/>
            <person name="Labutti K."/>
            <person name="Salamov A."/>
            <person name="Andreopoulos B."/>
            <person name="Baker S."/>
            <person name="Barry K."/>
            <person name="Bills G."/>
            <person name="Bluhm B."/>
            <person name="Cannon C."/>
            <person name="Castanera R."/>
            <person name="Culley D."/>
            <person name="Daum C."/>
            <person name="Ezra D."/>
            <person name="Gonzalez J."/>
            <person name="Henrissat B."/>
            <person name="Kuo A."/>
            <person name="Liang C."/>
            <person name="Lipzen A."/>
            <person name="Lutzoni F."/>
            <person name="Magnuson J."/>
            <person name="Mondo S."/>
            <person name="Nolan M."/>
            <person name="Ohm R."/>
            <person name="Pangilinan J."/>
            <person name="Park H.-J."/>
            <person name="Ramirez L."/>
            <person name="Alfaro M."/>
            <person name="Sun H."/>
            <person name="Tritt A."/>
            <person name="Yoshinaga Y."/>
            <person name="Zwiers L.-H."/>
            <person name="Turgeon B."/>
            <person name="Goodwin S."/>
            <person name="Spatafora J."/>
            <person name="Crous P."/>
            <person name="Grigoriev I."/>
        </authorList>
    </citation>
    <scope>NUCLEOTIDE SEQUENCE</scope>
    <source>
        <strain evidence="3">CBS 121167</strain>
    </source>
</reference>
<accession>A0A6A6BRY8</accession>
<keyword evidence="2" id="KW-1133">Transmembrane helix</keyword>
<feature type="transmembrane region" description="Helical" evidence="2">
    <location>
        <begin position="249"/>
        <end position="273"/>
    </location>
</feature>
<gene>
    <name evidence="3" type="ORF">K452DRAFT_295193</name>
</gene>
<feature type="compositionally biased region" description="Polar residues" evidence="1">
    <location>
        <begin position="284"/>
        <end position="293"/>
    </location>
</feature>
<dbReference type="GeneID" id="54299279"/>
<feature type="region of interest" description="Disordered" evidence="1">
    <location>
        <begin position="216"/>
        <end position="240"/>
    </location>
</feature>
<keyword evidence="4" id="KW-1185">Reference proteome</keyword>
<dbReference type="AlphaFoldDB" id="A0A6A6BRY8"/>
<evidence type="ECO:0000256" key="1">
    <source>
        <dbReference type="SAM" id="MobiDB-lite"/>
    </source>
</evidence>
<dbReference type="Gene3D" id="2.30.30.40">
    <property type="entry name" value="SH3 Domains"/>
    <property type="match status" value="1"/>
</dbReference>
<dbReference type="Proteomes" id="UP000799438">
    <property type="component" value="Unassembled WGS sequence"/>
</dbReference>
<evidence type="ECO:0000256" key="2">
    <source>
        <dbReference type="SAM" id="Phobius"/>
    </source>
</evidence>
<proteinExistence type="predicted"/>
<sequence length="532" mass="56502">MAQSCVSLATSTQCSAFNASSISTDSTLTGLFPFLADVSDTASFDQHLEDYVSGSFVQQRYENLLGCTNINLDNTTDVYARYTTSVLCNAIVQNSIDACNLTSDASKPLCADTCADYAISEQKIVASSELCGANSSNINTQIRADFTNCALPADSLTGSCIHGIVNEPDNCGYSSNLVGLCSYCASSSPNSTDSCCINSEVDSRCEDVTLPTTSTMAPLFPSSTSSSGSSATGDSKDGEAGHGLSAGQIAGIVIGSILGAALLLSLIIFACLLMRRRRNQQAESIFNRPSPSRGTAVAPMSYADVPPPMPPPTGRVARMSALEDTSSSDHYDGPVGVGTYHHHGSDGSTDSPRSRTGRSAVVAAGRLPKREGSLSSASRLAIGNDPSSPESTSNEEHYSPDGVNSGQSEQLPFFKDYYSQDEIKPNDIVATLWAYQPRANDEFELERGDMIKVVGIWDDGWATGVKLQETADDWDESRKWQRDSGMSSGSRHPNAALNGEIKAFPLVCVCLPQHWRKTIEGDSPDAAMLNSP</sequence>
<feature type="compositionally biased region" description="Low complexity" evidence="1">
    <location>
        <begin position="222"/>
        <end position="233"/>
    </location>
</feature>
<dbReference type="CDD" id="cd12841">
    <property type="entry name" value="TM_EphA1"/>
    <property type="match status" value="1"/>
</dbReference>
<evidence type="ECO:0000313" key="3">
    <source>
        <dbReference type="EMBL" id="KAF2145587.1"/>
    </source>
</evidence>
<evidence type="ECO:0008006" key="5">
    <source>
        <dbReference type="Google" id="ProtNLM"/>
    </source>
</evidence>
<name>A0A6A6BRY8_9PEZI</name>
<evidence type="ECO:0000313" key="4">
    <source>
        <dbReference type="Proteomes" id="UP000799438"/>
    </source>
</evidence>
<dbReference type="OrthoDB" id="2163411at2759"/>
<organism evidence="3 4">
    <name type="scientific">Aplosporella prunicola CBS 121167</name>
    <dbReference type="NCBI Taxonomy" id="1176127"/>
    <lineage>
        <taxon>Eukaryota</taxon>
        <taxon>Fungi</taxon>
        <taxon>Dikarya</taxon>
        <taxon>Ascomycota</taxon>
        <taxon>Pezizomycotina</taxon>
        <taxon>Dothideomycetes</taxon>
        <taxon>Dothideomycetes incertae sedis</taxon>
        <taxon>Botryosphaeriales</taxon>
        <taxon>Aplosporellaceae</taxon>
        <taxon>Aplosporella</taxon>
    </lineage>
</organism>
<dbReference type="EMBL" id="ML995477">
    <property type="protein sequence ID" value="KAF2145587.1"/>
    <property type="molecule type" value="Genomic_DNA"/>
</dbReference>
<dbReference type="InterPro" id="IPR036028">
    <property type="entry name" value="SH3-like_dom_sf"/>
</dbReference>
<dbReference type="SUPFAM" id="SSF50044">
    <property type="entry name" value="SH3-domain"/>
    <property type="match status" value="1"/>
</dbReference>
<keyword evidence="2" id="KW-0472">Membrane</keyword>